<protein>
    <submittedName>
        <fullName evidence="1">Uncharacterized protein</fullName>
    </submittedName>
</protein>
<evidence type="ECO:0000313" key="1">
    <source>
        <dbReference type="EMBL" id="KAI0062154.1"/>
    </source>
</evidence>
<comment type="caution">
    <text evidence="1">The sequence shown here is derived from an EMBL/GenBank/DDBJ whole genome shotgun (WGS) entry which is preliminary data.</text>
</comment>
<proteinExistence type="predicted"/>
<accession>A0ACB8T012</accession>
<sequence length="224" mass="24903">MSDSVVPSAAVPIHAHPLTAKQERKLVDNLEERYLEITRNFKKRSDQSSTLPTLSSYLHAMQPLLSLVLQIPPVNPSTSLRTSLLLRLTGEVMNSIPGYPPDVETLPELLSWLDILDRGWLAVLRLQAWDPVQHEGIDLASTDARSSPPSQTERTRLRSLLVTGTTRMEDWLEPLGKAGANEYGEELERVHLQEGFDELFFRTLTEMGGFGEVASDPAGMIGTC</sequence>
<keyword evidence="2" id="KW-1185">Reference proteome</keyword>
<reference evidence="1" key="1">
    <citation type="submission" date="2021-03" db="EMBL/GenBank/DDBJ databases">
        <authorList>
            <consortium name="DOE Joint Genome Institute"/>
            <person name="Ahrendt S."/>
            <person name="Looney B.P."/>
            <person name="Miyauchi S."/>
            <person name="Morin E."/>
            <person name="Drula E."/>
            <person name="Courty P.E."/>
            <person name="Chicoki N."/>
            <person name="Fauchery L."/>
            <person name="Kohler A."/>
            <person name="Kuo A."/>
            <person name="Labutti K."/>
            <person name="Pangilinan J."/>
            <person name="Lipzen A."/>
            <person name="Riley R."/>
            <person name="Andreopoulos W."/>
            <person name="He G."/>
            <person name="Johnson J."/>
            <person name="Barry K.W."/>
            <person name="Grigoriev I.V."/>
            <person name="Nagy L."/>
            <person name="Hibbett D."/>
            <person name="Henrissat B."/>
            <person name="Matheny P.B."/>
            <person name="Labbe J."/>
            <person name="Martin F."/>
        </authorList>
    </citation>
    <scope>NUCLEOTIDE SEQUENCE</scope>
    <source>
        <strain evidence="1">HHB10654</strain>
    </source>
</reference>
<organism evidence="1 2">
    <name type="scientific">Artomyces pyxidatus</name>
    <dbReference type="NCBI Taxonomy" id="48021"/>
    <lineage>
        <taxon>Eukaryota</taxon>
        <taxon>Fungi</taxon>
        <taxon>Dikarya</taxon>
        <taxon>Basidiomycota</taxon>
        <taxon>Agaricomycotina</taxon>
        <taxon>Agaricomycetes</taxon>
        <taxon>Russulales</taxon>
        <taxon>Auriscalpiaceae</taxon>
        <taxon>Artomyces</taxon>
    </lineage>
</organism>
<dbReference type="Proteomes" id="UP000814140">
    <property type="component" value="Unassembled WGS sequence"/>
</dbReference>
<dbReference type="EMBL" id="MU277209">
    <property type="protein sequence ID" value="KAI0062154.1"/>
    <property type="molecule type" value="Genomic_DNA"/>
</dbReference>
<gene>
    <name evidence="1" type="ORF">BV25DRAFT_1886008</name>
</gene>
<evidence type="ECO:0000313" key="2">
    <source>
        <dbReference type="Proteomes" id="UP000814140"/>
    </source>
</evidence>
<name>A0ACB8T012_9AGAM</name>
<reference evidence="1" key="2">
    <citation type="journal article" date="2022" name="New Phytol.">
        <title>Evolutionary transition to the ectomycorrhizal habit in the genomes of a hyperdiverse lineage of mushroom-forming fungi.</title>
        <authorList>
            <person name="Looney B."/>
            <person name="Miyauchi S."/>
            <person name="Morin E."/>
            <person name="Drula E."/>
            <person name="Courty P.E."/>
            <person name="Kohler A."/>
            <person name="Kuo A."/>
            <person name="LaButti K."/>
            <person name="Pangilinan J."/>
            <person name="Lipzen A."/>
            <person name="Riley R."/>
            <person name="Andreopoulos W."/>
            <person name="He G."/>
            <person name="Johnson J."/>
            <person name="Nolan M."/>
            <person name="Tritt A."/>
            <person name="Barry K.W."/>
            <person name="Grigoriev I.V."/>
            <person name="Nagy L.G."/>
            <person name="Hibbett D."/>
            <person name="Henrissat B."/>
            <person name="Matheny P.B."/>
            <person name="Labbe J."/>
            <person name="Martin F.M."/>
        </authorList>
    </citation>
    <scope>NUCLEOTIDE SEQUENCE</scope>
    <source>
        <strain evidence="1">HHB10654</strain>
    </source>
</reference>